<keyword evidence="7" id="KW-1185">Reference proteome</keyword>
<name>A0ABP0RHB0_9DINO</name>
<evidence type="ECO:0000256" key="4">
    <source>
        <dbReference type="ARBA" id="ARBA00023002"/>
    </source>
</evidence>
<dbReference type="EMBL" id="CAXAMN010025973">
    <property type="protein sequence ID" value="CAK9099544.1"/>
    <property type="molecule type" value="Genomic_DNA"/>
</dbReference>
<keyword evidence="4" id="KW-0560">Oxidoreductase</keyword>
<dbReference type="InterPro" id="IPR037944">
    <property type="entry name" value="PRX5-like"/>
</dbReference>
<accession>A0ABP0RHB0</accession>
<evidence type="ECO:0000259" key="5">
    <source>
        <dbReference type="Pfam" id="PF08534"/>
    </source>
</evidence>
<dbReference type="Gene3D" id="3.40.30.10">
    <property type="entry name" value="Glutaredoxin"/>
    <property type="match status" value="1"/>
</dbReference>
<dbReference type="InterPro" id="IPR013740">
    <property type="entry name" value="Redoxin"/>
</dbReference>
<dbReference type="Pfam" id="PF08534">
    <property type="entry name" value="Redoxin"/>
    <property type="match status" value="1"/>
</dbReference>
<sequence length="287" mass="31441">MGSWMVRQCALVLFGDTLEEGVAQDCSFANISFKRLEIAANHERGTGDLDVILANSAVEVTYTAAISSCALRTVSQELKMPVAGISIRLCPENPTVMEVSSEGRRRMDRERQTLRAKIIVKQLKLEGTKTGLHGKTPVLSQGKEFEWEYVADLYTKLLSAETCRRRRHTVPGYLAKQAELKAKGVSDVIVYCVNDCAVMDAWAKDLKVDGSIVSCYGDSGSLLTKACGLELKHPGVLQVLGNPRCKRSTMIVEDMVVKEIFVAESENDPSGDAAPESTFVDNILAHL</sequence>
<gene>
    <name evidence="6" type="ORF">CCMP2556_LOCUS47102</name>
</gene>
<comment type="similarity">
    <text evidence="1">Belongs to the peroxiredoxin family. Prx5 subfamily.</text>
</comment>
<protein>
    <recommendedName>
        <fullName evidence="5">Redoxin domain-containing protein</fullName>
    </recommendedName>
</protein>
<evidence type="ECO:0000313" key="7">
    <source>
        <dbReference type="Proteomes" id="UP001642484"/>
    </source>
</evidence>
<feature type="domain" description="Redoxin" evidence="5">
    <location>
        <begin position="169"/>
        <end position="268"/>
    </location>
</feature>
<keyword evidence="2" id="KW-0575">Peroxidase</keyword>
<dbReference type="PANTHER" id="PTHR10430">
    <property type="entry name" value="PEROXIREDOXIN"/>
    <property type="match status" value="1"/>
</dbReference>
<dbReference type="SUPFAM" id="SSF52833">
    <property type="entry name" value="Thioredoxin-like"/>
    <property type="match status" value="1"/>
</dbReference>
<reference evidence="6 7" key="1">
    <citation type="submission" date="2024-02" db="EMBL/GenBank/DDBJ databases">
        <authorList>
            <person name="Chen Y."/>
            <person name="Shah S."/>
            <person name="Dougan E. K."/>
            <person name="Thang M."/>
            <person name="Chan C."/>
        </authorList>
    </citation>
    <scope>NUCLEOTIDE SEQUENCE [LARGE SCALE GENOMIC DNA]</scope>
</reference>
<organism evidence="6 7">
    <name type="scientific">Durusdinium trenchii</name>
    <dbReference type="NCBI Taxonomy" id="1381693"/>
    <lineage>
        <taxon>Eukaryota</taxon>
        <taxon>Sar</taxon>
        <taxon>Alveolata</taxon>
        <taxon>Dinophyceae</taxon>
        <taxon>Suessiales</taxon>
        <taxon>Symbiodiniaceae</taxon>
        <taxon>Durusdinium</taxon>
    </lineage>
</organism>
<dbReference type="Proteomes" id="UP001642484">
    <property type="component" value="Unassembled WGS sequence"/>
</dbReference>
<dbReference type="InterPro" id="IPR036249">
    <property type="entry name" value="Thioredoxin-like_sf"/>
</dbReference>
<comment type="caution">
    <text evidence="6">The sequence shown here is derived from an EMBL/GenBank/DDBJ whole genome shotgun (WGS) entry which is preliminary data.</text>
</comment>
<evidence type="ECO:0000256" key="3">
    <source>
        <dbReference type="ARBA" id="ARBA00022862"/>
    </source>
</evidence>
<evidence type="ECO:0000313" key="6">
    <source>
        <dbReference type="EMBL" id="CAK9099544.1"/>
    </source>
</evidence>
<proteinExistence type="inferred from homology"/>
<keyword evidence="3" id="KW-0049">Antioxidant</keyword>
<dbReference type="PANTHER" id="PTHR10430:SF16">
    <property type="entry name" value="PEROXIREDOXIN-5, MITOCHONDRIAL"/>
    <property type="match status" value="1"/>
</dbReference>
<evidence type="ECO:0000256" key="2">
    <source>
        <dbReference type="ARBA" id="ARBA00022559"/>
    </source>
</evidence>
<evidence type="ECO:0000256" key="1">
    <source>
        <dbReference type="ARBA" id="ARBA00010505"/>
    </source>
</evidence>